<accession>A0A0F9KEC4</accession>
<organism evidence="2">
    <name type="scientific">marine sediment metagenome</name>
    <dbReference type="NCBI Taxonomy" id="412755"/>
    <lineage>
        <taxon>unclassified sequences</taxon>
        <taxon>metagenomes</taxon>
        <taxon>ecological metagenomes</taxon>
    </lineage>
</organism>
<sequence>MKLTIIGTIGIIAISIMSIVFQDFASTTLGTIIGIVSIVLFGSLIYTEWKLEKYALDEVKESG</sequence>
<keyword evidence="1" id="KW-1133">Transmembrane helix</keyword>
<evidence type="ECO:0000313" key="2">
    <source>
        <dbReference type="EMBL" id="KKM13640.1"/>
    </source>
</evidence>
<keyword evidence="1" id="KW-0812">Transmembrane</keyword>
<comment type="caution">
    <text evidence="2">The sequence shown here is derived from an EMBL/GenBank/DDBJ whole genome shotgun (WGS) entry which is preliminary data.</text>
</comment>
<name>A0A0F9KEC4_9ZZZZ</name>
<protein>
    <submittedName>
        <fullName evidence="2">Uncharacterized protein</fullName>
    </submittedName>
</protein>
<keyword evidence="1" id="KW-0472">Membrane</keyword>
<evidence type="ECO:0000256" key="1">
    <source>
        <dbReference type="SAM" id="Phobius"/>
    </source>
</evidence>
<proteinExistence type="predicted"/>
<gene>
    <name evidence="2" type="ORF">LCGC14_1714170</name>
</gene>
<reference evidence="2" key="1">
    <citation type="journal article" date="2015" name="Nature">
        <title>Complex archaea that bridge the gap between prokaryotes and eukaryotes.</title>
        <authorList>
            <person name="Spang A."/>
            <person name="Saw J.H."/>
            <person name="Jorgensen S.L."/>
            <person name="Zaremba-Niedzwiedzka K."/>
            <person name="Martijn J."/>
            <person name="Lind A.E."/>
            <person name="van Eijk R."/>
            <person name="Schleper C."/>
            <person name="Guy L."/>
            <person name="Ettema T.J."/>
        </authorList>
    </citation>
    <scope>NUCLEOTIDE SEQUENCE</scope>
</reference>
<feature type="transmembrane region" description="Helical" evidence="1">
    <location>
        <begin position="28"/>
        <end position="46"/>
    </location>
</feature>
<dbReference type="EMBL" id="LAZR01015334">
    <property type="protein sequence ID" value="KKM13640.1"/>
    <property type="molecule type" value="Genomic_DNA"/>
</dbReference>
<dbReference type="AlphaFoldDB" id="A0A0F9KEC4"/>